<feature type="transmembrane region" description="Helical" evidence="10">
    <location>
        <begin position="331"/>
        <end position="355"/>
    </location>
</feature>
<keyword evidence="6" id="KW-0256">Endoplasmic reticulum</keyword>
<feature type="compositionally biased region" description="Basic residues" evidence="9">
    <location>
        <begin position="73"/>
        <end position="86"/>
    </location>
</feature>
<evidence type="ECO:0000256" key="4">
    <source>
        <dbReference type="ARBA" id="ARBA00022692"/>
    </source>
</evidence>
<keyword evidence="4 10" id="KW-0812">Transmembrane</keyword>
<dbReference type="GO" id="GO:0018279">
    <property type="term" value="P:protein N-linked glycosylation via asparagine"/>
    <property type="evidence" value="ECO:0007669"/>
    <property type="project" value="TreeGrafter"/>
</dbReference>
<dbReference type="InterPro" id="IPR036249">
    <property type="entry name" value="Thioredoxin-like_sf"/>
</dbReference>
<feature type="region of interest" description="Disordered" evidence="9">
    <location>
        <begin position="25"/>
        <end position="88"/>
    </location>
</feature>
<evidence type="ECO:0000256" key="8">
    <source>
        <dbReference type="ARBA" id="ARBA00023136"/>
    </source>
</evidence>
<protein>
    <recommendedName>
        <fullName evidence="13">Magnesium transporter protein 1</fullName>
    </recommendedName>
</protein>
<gene>
    <name evidence="12" type="ORF">LAMO00422_LOCUS9161</name>
</gene>
<evidence type="ECO:0000313" key="12">
    <source>
        <dbReference type="EMBL" id="CAD8447597.1"/>
    </source>
</evidence>
<dbReference type="PANTHER" id="PTHR12692">
    <property type="entry name" value="DOLICHYL-DIPHOSPHOOLIGOSACCHARIDE--PROTEIN GLYCOSYLTRANSFERASE-RELATED"/>
    <property type="match status" value="1"/>
</dbReference>
<reference evidence="12" key="1">
    <citation type="submission" date="2021-01" db="EMBL/GenBank/DDBJ databases">
        <authorList>
            <person name="Corre E."/>
            <person name="Pelletier E."/>
            <person name="Niang G."/>
            <person name="Scheremetjew M."/>
            <person name="Finn R."/>
            <person name="Kale V."/>
            <person name="Holt S."/>
            <person name="Cochrane G."/>
            <person name="Meng A."/>
            <person name="Brown T."/>
            <person name="Cohen L."/>
        </authorList>
    </citation>
    <scope>NUCLEOTIDE SEQUENCE</scope>
    <source>
        <strain evidence="12">CCMP2058</strain>
    </source>
</reference>
<organism evidence="12">
    <name type="scientific">Amorphochlora amoebiformis</name>
    <dbReference type="NCBI Taxonomy" id="1561963"/>
    <lineage>
        <taxon>Eukaryota</taxon>
        <taxon>Sar</taxon>
        <taxon>Rhizaria</taxon>
        <taxon>Cercozoa</taxon>
        <taxon>Chlorarachniophyceae</taxon>
        <taxon>Amorphochlora</taxon>
    </lineage>
</organism>
<evidence type="ECO:0000256" key="10">
    <source>
        <dbReference type="SAM" id="Phobius"/>
    </source>
</evidence>
<dbReference type="Pfam" id="PF04756">
    <property type="entry name" value="OST3_OST6"/>
    <property type="match status" value="1"/>
</dbReference>
<feature type="transmembrane region" description="Helical" evidence="10">
    <location>
        <begin position="382"/>
        <end position="402"/>
    </location>
</feature>
<dbReference type="InterPro" id="IPR021149">
    <property type="entry name" value="OligosaccharylTrfase_OST3/OST6"/>
</dbReference>
<evidence type="ECO:0000256" key="11">
    <source>
        <dbReference type="SAM" id="SignalP"/>
    </source>
</evidence>
<evidence type="ECO:0000256" key="3">
    <source>
        <dbReference type="ARBA" id="ARBA00009561"/>
    </source>
</evidence>
<feature type="transmembrane region" description="Helical" evidence="10">
    <location>
        <begin position="288"/>
        <end position="311"/>
    </location>
</feature>
<feature type="signal peptide" evidence="11">
    <location>
        <begin position="1"/>
        <end position="25"/>
    </location>
</feature>
<comment type="function">
    <text evidence="1">Subunit of the oligosaccharyl transferase (OST) complex that catalyzes the initial transfer of a defined glycan (Glc(3)Man(9)GlcNAc(2) in eukaryotes) from the lipid carrier dolichol-pyrophosphate to an asparagine residue within an Asn-X-Ser/Thr consensus motif in nascent polypeptide chains, the first step in protein N-glycosylation. N-glycosylation occurs cotranslationally and the complex associates with the Sec61 complex at the channel-forming translocon complex that mediates protein translocation across the endoplasmic reticulum (ER). All subunits are required for a maximal enzyme activity.</text>
</comment>
<keyword evidence="5 11" id="KW-0732">Signal</keyword>
<dbReference type="AlphaFoldDB" id="A0A7S0DC22"/>
<keyword evidence="8 10" id="KW-0472">Membrane</keyword>
<keyword evidence="7 10" id="KW-1133">Transmembrane helix</keyword>
<sequence>MRSRGGLLWVLACLLLISLAVPASAENGPTSANGKSKKKKDKTYEVKQNLKKERKKLRREQKAKDREQVVSSLRRKKAAAERKKKVPTMSPELREHAMEKLAWLRKQTQKSADNIVSLSPDSYKEYVNDGPRLHWSLVVFTARGMRFRCSMCHQVHPHVKKIALSLNYTVDRPVFIMEVDVERNQDIFNEISLSHAPVFLMIPPTPNGKKPKIKTLYKKLPDKYRMNAHTNIGTDDLKKLIARHTKMEIELIEIIDYGNLVIMTAALGGLMALIYYRGNQFFLLRKYTLPYFGMCCVVFVWLMGGGMYNIIRGTPFMGEGFFHPSNGTQYGAGGLIVGCLHLGVGGVVILMNTWAMKQPQSKKKSKDYKSIFQRLRDLQPSAGLCLLGATFLWYNLVFIYTMKNRSYRLGFVQA</sequence>
<evidence type="ECO:0000256" key="6">
    <source>
        <dbReference type="ARBA" id="ARBA00022824"/>
    </source>
</evidence>
<name>A0A7S0DC22_9EUKA</name>
<comment type="similarity">
    <text evidence="3">Belongs to the OST3/OST6 family.</text>
</comment>
<evidence type="ECO:0000256" key="9">
    <source>
        <dbReference type="SAM" id="MobiDB-lite"/>
    </source>
</evidence>
<comment type="subcellular location">
    <subcellularLocation>
        <location evidence="2">Endoplasmic reticulum membrane</location>
        <topology evidence="2">Multi-pass membrane protein</topology>
    </subcellularLocation>
</comment>
<accession>A0A7S0DC22</accession>
<evidence type="ECO:0008006" key="13">
    <source>
        <dbReference type="Google" id="ProtNLM"/>
    </source>
</evidence>
<feature type="transmembrane region" description="Helical" evidence="10">
    <location>
        <begin position="257"/>
        <end position="276"/>
    </location>
</feature>
<dbReference type="GO" id="GO:0008250">
    <property type="term" value="C:oligosaccharyltransferase complex"/>
    <property type="evidence" value="ECO:0007669"/>
    <property type="project" value="TreeGrafter"/>
</dbReference>
<feature type="chain" id="PRO_5030806211" description="Magnesium transporter protein 1" evidence="11">
    <location>
        <begin position="26"/>
        <end position="414"/>
    </location>
</feature>
<dbReference type="EMBL" id="HBEM01013192">
    <property type="protein sequence ID" value="CAD8447597.1"/>
    <property type="molecule type" value="Transcribed_RNA"/>
</dbReference>
<evidence type="ECO:0000256" key="5">
    <source>
        <dbReference type="ARBA" id="ARBA00022729"/>
    </source>
</evidence>
<evidence type="ECO:0000256" key="1">
    <source>
        <dbReference type="ARBA" id="ARBA00002791"/>
    </source>
</evidence>
<evidence type="ECO:0000256" key="7">
    <source>
        <dbReference type="ARBA" id="ARBA00022989"/>
    </source>
</evidence>
<dbReference type="PANTHER" id="PTHR12692:SF0">
    <property type="entry name" value="GH11935P"/>
    <property type="match status" value="1"/>
</dbReference>
<dbReference type="Gene3D" id="3.40.30.10">
    <property type="entry name" value="Glutaredoxin"/>
    <property type="match status" value="1"/>
</dbReference>
<evidence type="ECO:0000256" key="2">
    <source>
        <dbReference type="ARBA" id="ARBA00004477"/>
    </source>
</evidence>
<feature type="compositionally biased region" description="Basic and acidic residues" evidence="9">
    <location>
        <begin position="42"/>
        <end position="51"/>
    </location>
</feature>
<proteinExistence type="inferred from homology"/>
<dbReference type="SUPFAM" id="SSF52833">
    <property type="entry name" value="Thioredoxin-like"/>
    <property type="match status" value="1"/>
</dbReference>